<feature type="compositionally biased region" description="Low complexity" evidence="1">
    <location>
        <begin position="214"/>
        <end position="229"/>
    </location>
</feature>
<keyword evidence="4" id="KW-1185">Reference proteome</keyword>
<dbReference type="Pfam" id="PF01936">
    <property type="entry name" value="NYN"/>
    <property type="match status" value="1"/>
</dbReference>
<evidence type="ECO:0000259" key="2">
    <source>
        <dbReference type="Pfam" id="PF01936"/>
    </source>
</evidence>
<feature type="domain" description="NYN" evidence="2">
    <location>
        <begin position="29"/>
        <end position="187"/>
    </location>
</feature>
<evidence type="ECO:0000313" key="3">
    <source>
        <dbReference type="EMBL" id="MDH6284573.1"/>
    </source>
</evidence>
<sequence length="356" mass="38175">MNIPAAQGVPPAVCHACHSEHMRSTCSLYIDAGYLLASAATRVTGTSLRSGIHVDYATLISSLVDAAQARSGLPLLRVHWYDSARNGVPDAQQERIGELSKVKLRLGRFGVNGEQKGVDLRIGLDLVAHARNGVSDVFFLVSGDDDLTEAVEEAQVHGVQVVVLAVPTVGGKPHGVSRHLVRAADELDSIDGAVVDSAVLKVDRQPMPEPTAPEPAVEPARPAAAAAARPPVRTPLDLASIPHGPTASRPTSVLAYTVSTGSPAHALPGYGDDDGEAKDTEQDRLIDEVVLRVLTSFQESATSEDKLELRRARPSIPRDIDRALLLDASDVMQKFDLDEGIRYVLRARFWEKYDAS</sequence>
<evidence type="ECO:0000256" key="1">
    <source>
        <dbReference type="SAM" id="MobiDB-lite"/>
    </source>
</evidence>
<dbReference type="Gene3D" id="3.40.50.1010">
    <property type="entry name" value="5'-nuclease"/>
    <property type="match status" value="1"/>
</dbReference>
<comment type="caution">
    <text evidence="3">The sequence shown here is derived from an EMBL/GenBank/DDBJ whole genome shotgun (WGS) entry which is preliminary data.</text>
</comment>
<dbReference type="EMBL" id="JARXVC010000024">
    <property type="protein sequence ID" value="MDH6284573.1"/>
    <property type="molecule type" value="Genomic_DNA"/>
</dbReference>
<reference evidence="3 4" key="1">
    <citation type="submission" date="2023-04" db="EMBL/GenBank/DDBJ databases">
        <title>Forest soil microbial communities from Buena Vista Peninsula, Colon Province, Panama.</title>
        <authorList>
            <person name="Bouskill N."/>
        </authorList>
    </citation>
    <scope>NUCLEOTIDE SEQUENCE [LARGE SCALE GENOMIC DNA]</scope>
    <source>
        <strain evidence="3 4">CFH S0262</strain>
    </source>
</reference>
<accession>A0ABT6MJT4</accession>
<gene>
    <name evidence="3" type="ORF">M2280_005834</name>
</gene>
<protein>
    <submittedName>
        <fullName evidence="3">Uncharacterized LabA/DUF88 family protein</fullName>
    </submittedName>
</protein>
<name>A0ABT6MJT4_9NOCA</name>
<dbReference type="Proteomes" id="UP001160334">
    <property type="component" value="Unassembled WGS sequence"/>
</dbReference>
<organism evidence="3 4">
    <name type="scientific">Prescottella agglutinans</name>
    <dbReference type="NCBI Taxonomy" id="1644129"/>
    <lineage>
        <taxon>Bacteria</taxon>
        <taxon>Bacillati</taxon>
        <taxon>Actinomycetota</taxon>
        <taxon>Actinomycetes</taxon>
        <taxon>Mycobacteriales</taxon>
        <taxon>Nocardiaceae</taxon>
        <taxon>Prescottella</taxon>
    </lineage>
</organism>
<evidence type="ECO:0000313" key="4">
    <source>
        <dbReference type="Proteomes" id="UP001160334"/>
    </source>
</evidence>
<feature type="region of interest" description="Disordered" evidence="1">
    <location>
        <begin position="204"/>
        <end position="229"/>
    </location>
</feature>
<dbReference type="InterPro" id="IPR021139">
    <property type="entry name" value="NYN"/>
</dbReference>
<proteinExistence type="predicted"/>